<reference evidence="1" key="4">
    <citation type="submission" date="2019-03" db="UniProtKB">
        <authorList>
            <consortium name="EnsemblPlants"/>
        </authorList>
    </citation>
    <scope>IDENTIFICATION</scope>
</reference>
<reference evidence="1" key="5">
    <citation type="journal article" date="2021" name="G3 (Bethesda)">
        <title>Aegilops tauschii genome assembly Aet v5.0 features greater sequence contiguity and improved annotation.</title>
        <authorList>
            <person name="Wang L."/>
            <person name="Zhu T."/>
            <person name="Rodriguez J.C."/>
            <person name="Deal K.R."/>
            <person name="Dubcovsky J."/>
            <person name="McGuire P.E."/>
            <person name="Lux T."/>
            <person name="Spannagl M."/>
            <person name="Mayer K.F.X."/>
            <person name="Baldrich P."/>
            <person name="Meyers B.C."/>
            <person name="Huo N."/>
            <person name="Gu Y.Q."/>
            <person name="Zhou H."/>
            <person name="Devos K.M."/>
            <person name="Bennetzen J.L."/>
            <person name="Unver T."/>
            <person name="Budak H."/>
            <person name="Gulick P.J."/>
            <person name="Galiba G."/>
            <person name="Kalapos B."/>
            <person name="Nelson D.R."/>
            <person name="Li P."/>
            <person name="You F.M."/>
            <person name="Luo M.C."/>
            <person name="Dvorak J."/>
        </authorList>
    </citation>
    <scope>NUCLEOTIDE SEQUENCE [LARGE SCALE GENOMIC DNA]</scope>
    <source>
        <strain evidence="1">cv. AL8/78</strain>
    </source>
</reference>
<dbReference type="AlphaFoldDB" id="A0A453GWN3"/>
<reference evidence="2" key="1">
    <citation type="journal article" date="2014" name="Science">
        <title>Ancient hybridizations among the ancestral genomes of bread wheat.</title>
        <authorList>
            <consortium name="International Wheat Genome Sequencing Consortium,"/>
            <person name="Marcussen T."/>
            <person name="Sandve S.R."/>
            <person name="Heier L."/>
            <person name="Spannagl M."/>
            <person name="Pfeifer M."/>
            <person name="Jakobsen K.S."/>
            <person name="Wulff B.B."/>
            <person name="Steuernagel B."/>
            <person name="Mayer K.F."/>
            <person name="Olsen O.A."/>
        </authorList>
    </citation>
    <scope>NUCLEOTIDE SEQUENCE [LARGE SCALE GENOMIC DNA]</scope>
    <source>
        <strain evidence="2">cv. AL8/78</strain>
    </source>
</reference>
<reference evidence="1" key="3">
    <citation type="journal article" date="2017" name="Nature">
        <title>Genome sequence of the progenitor of the wheat D genome Aegilops tauschii.</title>
        <authorList>
            <person name="Luo M.C."/>
            <person name="Gu Y.Q."/>
            <person name="Puiu D."/>
            <person name="Wang H."/>
            <person name="Twardziok S.O."/>
            <person name="Deal K.R."/>
            <person name="Huo N."/>
            <person name="Zhu T."/>
            <person name="Wang L."/>
            <person name="Wang Y."/>
            <person name="McGuire P.E."/>
            <person name="Liu S."/>
            <person name="Long H."/>
            <person name="Ramasamy R.K."/>
            <person name="Rodriguez J.C."/>
            <person name="Van S.L."/>
            <person name="Yuan L."/>
            <person name="Wang Z."/>
            <person name="Xia Z."/>
            <person name="Xiao L."/>
            <person name="Anderson O.D."/>
            <person name="Ouyang S."/>
            <person name="Liang Y."/>
            <person name="Zimin A.V."/>
            <person name="Pertea G."/>
            <person name="Qi P."/>
            <person name="Bennetzen J.L."/>
            <person name="Dai X."/>
            <person name="Dawson M.W."/>
            <person name="Muller H.G."/>
            <person name="Kugler K."/>
            <person name="Rivarola-Duarte L."/>
            <person name="Spannagl M."/>
            <person name="Mayer K.F.X."/>
            <person name="Lu F.H."/>
            <person name="Bevan M.W."/>
            <person name="Leroy P."/>
            <person name="Li P."/>
            <person name="You F.M."/>
            <person name="Sun Q."/>
            <person name="Liu Z."/>
            <person name="Lyons E."/>
            <person name="Wicker T."/>
            <person name="Salzberg S.L."/>
            <person name="Devos K.M."/>
            <person name="Dvorak J."/>
        </authorList>
    </citation>
    <scope>NUCLEOTIDE SEQUENCE [LARGE SCALE GENOMIC DNA]</scope>
    <source>
        <strain evidence="1">cv. AL8/78</strain>
    </source>
</reference>
<dbReference type="EnsemblPlants" id="AET3Gv21245500.24">
    <property type="protein sequence ID" value="AET3Gv21245500.24"/>
    <property type="gene ID" value="AET3Gv21245500"/>
</dbReference>
<reference evidence="2" key="2">
    <citation type="journal article" date="2017" name="Nat. Plants">
        <title>The Aegilops tauschii genome reveals multiple impacts of transposons.</title>
        <authorList>
            <person name="Zhao G."/>
            <person name="Zou C."/>
            <person name="Li K."/>
            <person name="Wang K."/>
            <person name="Li T."/>
            <person name="Gao L."/>
            <person name="Zhang X."/>
            <person name="Wang H."/>
            <person name="Yang Z."/>
            <person name="Liu X."/>
            <person name="Jiang W."/>
            <person name="Mao L."/>
            <person name="Kong X."/>
            <person name="Jiao Y."/>
            <person name="Jia J."/>
        </authorList>
    </citation>
    <scope>NUCLEOTIDE SEQUENCE [LARGE SCALE GENOMIC DNA]</scope>
    <source>
        <strain evidence="2">cv. AL8/78</strain>
    </source>
</reference>
<evidence type="ECO:0000313" key="2">
    <source>
        <dbReference type="Proteomes" id="UP000015105"/>
    </source>
</evidence>
<dbReference type="Gramene" id="AET3Gv21245500.24">
    <property type="protein sequence ID" value="AET3Gv21245500.24"/>
    <property type="gene ID" value="AET3Gv21245500"/>
</dbReference>
<sequence>MTSSLRKSVGLQNQFYCMLQCWVYMGNEVFVVPRICNVDGALDMHALCTFE</sequence>
<accession>A0A453GWN3</accession>
<organism evidence="1 2">
    <name type="scientific">Aegilops tauschii subsp. strangulata</name>
    <name type="common">Goatgrass</name>
    <dbReference type="NCBI Taxonomy" id="200361"/>
    <lineage>
        <taxon>Eukaryota</taxon>
        <taxon>Viridiplantae</taxon>
        <taxon>Streptophyta</taxon>
        <taxon>Embryophyta</taxon>
        <taxon>Tracheophyta</taxon>
        <taxon>Spermatophyta</taxon>
        <taxon>Magnoliopsida</taxon>
        <taxon>Liliopsida</taxon>
        <taxon>Poales</taxon>
        <taxon>Poaceae</taxon>
        <taxon>BOP clade</taxon>
        <taxon>Pooideae</taxon>
        <taxon>Triticodae</taxon>
        <taxon>Triticeae</taxon>
        <taxon>Triticinae</taxon>
        <taxon>Aegilops</taxon>
    </lineage>
</organism>
<dbReference type="Proteomes" id="UP000015105">
    <property type="component" value="Chromosome 3D"/>
</dbReference>
<protein>
    <submittedName>
        <fullName evidence="1">Uncharacterized protein</fullName>
    </submittedName>
</protein>
<proteinExistence type="predicted"/>
<keyword evidence="2" id="KW-1185">Reference proteome</keyword>
<name>A0A453GWN3_AEGTS</name>
<evidence type="ECO:0000313" key="1">
    <source>
        <dbReference type="EnsemblPlants" id="AET3Gv21245500.24"/>
    </source>
</evidence>